<evidence type="ECO:0000256" key="6">
    <source>
        <dbReference type="SAM" id="Phobius"/>
    </source>
</evidence>
<gene>
    <name evidence="8" type="ORF">FSP39_016562</name>
</gene>
<name>A0AA88XNS8_PINIB</name>
<dbReference type="CDD" id="cd14978">
    <property type="entry name" value="7tmA_FMRFamide_R-like"/>
    <property type="match status" value="1"/>
</dbReference>
<dbReference type="Proteomes" id="UP001186944">
    <property type="component" value="Unassembled WGS sequence"/>
</dbReference>
<dbReference type="PANTHER" id="PTHR47023:SF1">
    <property type="entry name" value="SEX PEPTIDE RECEPTOR"/>
    <property type="match status" value="1"/>
</dbReference>
<dbReference type="AlphaFoldDB" id="A0AA88XNS8"/>
<proteinExistence type="predicted"/>
<dbReference type="GO" id="GO:0016020">
    <property type="term" value="C:membrane"/>
    <property type="evidence" value="ECO:0007669"/>
    <property type="project" value="UniProtKB-SubCell"/>
</dbReference>
<evidence type="ECO:0000313" key="8">
    <source>
        <dbReference type="EMBL" id="KAK3084630.1"/>
    </source>
</evidence>
<dbReference type="InterPro" id="IPR053071">
    <property type="entry name" value="GPCR1-related_rcpt"/>
</dbReference>
<feature type="domain" description="G-protein coupled receptors family 1 profile" evidence="7">
    <location>
        <begin position="55"/>
        <end position="329"/>
    </location>
</feature>
<keyword evidence="2 6" id="KW-0812">Transmembrane</keyword>
<evidence type="ECO:0000256" key="5">
    <source>
        <dbReference type="SAM" id="MobiDB-lite"/>
    </source>
</evidence>
<evidence type="ECO:0000256" key="3">
    <source>
        <dbReference type="ARBA" id="ARBA00022989"/>
    </source>
</evidence>
<dbReference type="SMART" id="SM01381">
    <property type="entry name" value="7TM_GPCR_Srsx"/>
    <property type="match status" value="1"/>
</dbReference>
<dbReference type="InterPro" id="IPR017452">
    <property type="entry name" value="GPCR_Rhodpsn_7TM"/>
</dbReference>
<dbReference type="PROSITE" id="PS50262">
    <property type="entry name" value="G_PROTEIN_RECEP_F1_2"/>
    <property type="match status" value="1"/>
</dbReference>
<evidence type="ECO:0000256" key="2">
    <source>
        <dbReference type="ARBA" id="ARBA00022692"/>
    </source>
</evidence>
<comment type="caution">
    <text evidence="8">The sequence shown here is derived from an EMBL/GenBank/DDBJ whole genome shotgun (WGS) entry which is preliminary data.</text>
</comment>
<evidence type="ECO:0000256" key="1">
    <source>
        <dbReference type="ARBA" id="ARBA00004370"/>
    </source>
</evidence>
<dbReference type="InterPro" id="IPR000276">
    <property type="entry name" value="GPCR_Rhodpsn"/>
</dbReference>
<keyword evidence="3 6" id="KW-1133">Transmembrane helix</keyword>
<feature type="transmembrane region" description="Helical" evidence="6">
    <location>
        <begin position="310"/>
        <end position="332"/>
    </location>
</feature>
<sequence>MDVTRRPRLRGQQRKSPLRRRIRFVRMDKPNEGADLRKAIQGQVLPTFTIIVLVVNILMLIVFYKGRFSSPTHLTLIAIAVADMMNGLFALIPSMHFFTFNNDKDFVPYDWCWANFILNNIARISHGCSLYYTVFLAAQRYIFVRFPFKARTLCSKKSTIVVIICIPFISIVIHLLSLIQHSTFYGVTTKSRLYENTTIYACARGRPRMSFRAVVWIENFFTRIFPIAALVILNILLVIELKLSTKHIQRTMTSVRQQMQNRTLKNRRITILTVAVVVSVLITEIPGFIAQLVISYSDSAKCKGCAQKTLVVVFQLAITICYPTNFLVYCLISSKFRKTLKNLLLNVAERMCPWCYKALSKDHPAGYSSTATSEDDTDKKGESTQEDVAL</sequence>
<feature type="region of interest" description="Disordered" evidence="5">
    <location>
        <begin position="364"/>
        <end position="390"/>
    </location>
</feature>
<accession>A0AA88XNS8</accession>
<feature type="transmembrane region" description="Helical" evidence="6">
    <location>
        <begin position="269"/>
        <end position="290"/>
    </location>
</feature>
<feature type="transmembrane region" description="Helical" evidence="6">
    <location>
        <begin position="44"/>
        <end position="64"/>
    </location>
</feature>
<dbReference type="GO" id="GO:0008528">
    <property type="term" value="F:G protein-coupled peptide receptor activity"/>
    <property type="evidence" value="ECO:0007669"/>
    <property type="project" value="InterPro"/>
</dbReference>
<reference evidence="8" key="1">
    <citation type="submission" date="2019-08" db="EMBL/GenBank/DDBJ databases">
        <title>The improved chromosome-level genome for the pearl oyster Pinctada fucata martensii using PacBio sequencing and Hi-C.</title>
        <authorList>
            <person name="Zheng Z."/>
        </authorList>
    </citation>
    <scope>NUCLEOTIDE SEQUENCE</scope>
    <source>
        <strain evidence="8">ZZ-2019</strain>
        <tissue evidence="8">Adductor muscle</tissue>
    </source>
</reference>
<dbReference type="Pfam" id="PF10324">
    <property type="entry name" value="7TM_GPCR_Srw"/>
    <property type="match status" value="1"/>
</dbReference>
<feature type="transmembrane region" description="Helical" evidence="6">
    <location>
        <begin position="76"/>
        <end position="97"/>
    </location>
</feature>
<evidence type="ECO:0000259" key="7">
    <source>
        <dbReference type="PROSITE" id="PS50262"/>
    </source>
</evidence>
<keyword evidence="4 6" id="KW-0472">Membrane</keyword>
<dbReference type="EMBL" id="VSWD01000013">
    <property type="protein sequence ID" value="KAK3084630.1"/>
    <property type="molecule type" value="Genomic_DNA"/>
</dbReference>
<organism evidence="8 9">
    <name type="scientific">Pinctada imbricata</name>
    <name type="common">Atlantic pearl-oyster</name>
    <name type="synonym">Pinctada martensii</name>
    <dbReference type="NCBI Taxonomy" id="66713"/>
    <lineage>
        <taxon>Eukaryota</taxon>
        <taxon>Metazoa</taxon>
        <taxon>Spiralia</taxon>
        <taxon>Lophotrochozoa</taxon>
        <taxon>Mollusca</taxon>
        <taxon>Bivalvia</taxon>
        <taxon>Autobranchia</taxon>
        <taxon>Pteriomorphia</taxon>
        <taxon>Pterioida</taxon>
        <taxon>Pterioidea</taxon>
        <taxon>Pteriidae</taxon>
        <taxon>Pinctada</taxon>
    </lineage>
</organism>
<feature type="transmembrane region" description="Helical" evidence="6">
    <location>
        <begin position="159"/>
        <end position="179"/>
    </location>
</feature>
<comment type="subcellular location">
    <subcellularLocation>
        <location evidence="1">Membrane</location>
    </subcellularLocation>
</comment>
<dbReference type="SUPFAM" id="SSF81321">
    <property type="entry name" value="Family A G protein-coupled receptor-like"/>
    <property type="match status" value="1"/>
</dbReference>
<keyword evidence="9" id="KW-1185">Reference proteome</keyword>
<feature type="transmembrane region" description="Helical" evidence="6">
    <location>
        <begin position="220"/>
        <end position="239"/>
    </location>
</feature>
<dbReference type="PANTHER" id="PTHR47023">
    <property type="entry name" value="SEX PEPTIDE RECEPTOR"/>
    <property type="match status" value="1"/>
</dbReference>
<dbReference type="InterPro" id="IPR019427">
    <property type="entry name" value="7TM_GPCR_serpentine_rcpt_Srw"/>
</dbReference>
<protein>
    <recommendedName>
        <fullName evidence="7">G-protein coupled receptors family 1 profile domain-containing protein</fullName>
    </recommendedName>
</protein>
<evidence type="ECO:0000313" key="9">
    <source>
        <dbReference type="Proteomes" id="UP001186944"/>
    </source>
</evidence>
<evidence type="ECO:0000256" key="4">
    <source>
        <dbReference type="ARBA" id="ARBA00023136"/>
    </source>
</evidence>
<dbReference type="Gene3D" id="1.20.1070.10">
    <property type="entry name" value="Rhodopsin 7-helix transmembrane proteins"/>
    <property type="match status" value="1"/>
</dbReference>